<keyword evidence="2" id="KW-1185">Reference proteome</keyword>
<evidence type="ECO:0000313" key="2">
    <source>
        <dbReference type="Proteomes" id="UP000566819"/>
    </source>
</evidence>
<dbReference type="Proteomes" id="UP000566819">
    <property type="component" value="Unassembled WGS sequence"/>
</dbReference>
<sequence>MPAVMSAPANAASLKFVIPLADTQDTNWNFTLLSGFTVDPATDVQAWSVGSDTAGVSGPLISSGNGGAGMQITWQTPAGSTGVYVELLFNEGLGIQTNGVSVVGNNFPCMPAACSGPPTITQTDTQICTLAPCSTDPICTPKPLVPAAACDVYTDGLGAIPLWYDVTIYTNGWVTDNGAGLKSQEKGCGDLLSWKAQTVSESLDGGNWTATNEFSFTLPLTIKSGCVERAIKSAGGPAGLSCFNYDVTDWGNPFGGIGML</sequence>
<comment type="caution">
    <text evidence="1">The sequence shown here is derived from an EMBL/GenBank/DDBJ whole genome shotgun (WGS) entry which is preliminary data.</text>
</comment>
<name>A0A8H4RB05_9HELO</name>
<proteinExistence type="predicted"/>
<accession>A0A8H4RB05</accession>
<evidence type="ECO:0000313" key="1">
    <source>
        <dbReference type="EMBL" id="KAF4626809.1"/>
    </source>
</evidence>
<dbReference type="EMBL" id="JAAMPI010001081">
    <property type="protein sequence ID" value="KAF4626809.1"/>
    <property type="molecule type" value="Genomic_DNA"/>
</dbReference>
<dbReference type="AlphaFoldDB" id="A0A8H4RB05"/>
<dbReference type="OrthoDB" id="73875at2759"/>
<reference evidence="1 2" key="1">
    <citation type="submission" date="2020-03" db="EMBL/GenBank/DDBJ databases">
        <title>Draft Genome Sequence of Cudoniella acicularis.</title>
        <authorList>
            <person name="Buettner E."/>
            <person name="Kellner H."/>
        </authorList>
    </citation>
    <scope>NUCLEOTIDE SEQUENCE [LARGE SCALE GENOMIC DNA]</scope>
    <source>
        <strain evidence="1 2">DSM 108380</strain>
    </source>
</reference>
<gene>
    <name evidence="1" type="ORF">G7Y89_g11346</name>
</gene>
<organism evidence="1 2">
    <name type="scientific">Cudoniella acicularis</name>
    <dbReference type="NCBI Taxonomy" id="354080"/>
    <lineage>
        <taxon>Eukaryota</taxon>
        <taxon>Fungi</taxon>
        <taxon>Dikarya</taxon>
        <taxon>Ascomycota</taxon>
        <taxon>Pezizomycotina</taxon>
        <taxon>Leotiomycetes</taxon>
        <taxon>Helotiales</taxon>
        <taxon>Tricladiaceae</taxon>
        <taxon>Cudoniella</taxon>
    </lineage>
</organism>
<protein>
    <submittedName>
        <fullName evidence="1">Uncharacterized protein</fullName>
    </submittedName>
</protein>